<protein>
    <recommendedName>
        <fullName evidence="3 9">Chromatin modification-related protein EAF6</fullName>
    </recommendedName>
</protein>
<feature type="compositionally biased region" description="Low complexity" evidence="10">
    <location>
        <begin position="179"/>
        <end position="198"/>
    </location>
</feature>
<feature type="compositionally biased region" description="Low complexity" evidence="10">
    <location>
        <begin position="141"/>
        <end position="164"/>
    </location>
</feature>
<dbReference type="Pfam" id="PF09340">
    <property type="entry name" value="NuA4"/>
    <property type="match status" value="1"/>
</dbReference>
<name>A0A0G2I1T4_9EURO</name>
<keyword evidence="9" id="KW-0227">DNA damage</keyword>
<dbReference type="InterPro" id="IPR015418">
    <property type="entry name" value="Eaf6"/>
</dbReference>
<feature type="compositionally biased region" description="Low complexity" evidence="10">
    <location>
        <begin position="206"/>
        <end position="238"/>
    </location>
</feature>
<keyword evidence="7 9" id="KW-0804">Transcription</keyword>
<organism evidence="11 12">
    <name type="scientific">[Emmonsia] crescens</name>
    <dbReference type="NCBI Taxonomy" id="73230"/>
    <lineage>
        <taxon>Eukaryota</taxon>
        <taxon>Fungi</taxon>
        <taxon>Dikarya</taxon>
        <taxon>Ascomycota</taxon>
        <taxon>Pezizomycotina</taxon>
        <taxon>Eurotiomycetes</taxon>
        <taxon>Eurotiomycetidae</taxon>
        <taxon>Onygenales</taxon>
        <taxon>Ajellomycetaceae</taxon>
        <taxon>Emergomyces</taxon>
    </lineage>
</organism>
<keyword evidence="4 9" id="KW-0156">Chromatin regulator</keyword>
<accession>A0A0G2I1T4</accession>
<feature type="region of interest" description="Disordered" evidence="10">
    <location>
        <begin position="1"/>
        <end position="31"/>
    </location>
</feature>
<dbReference type="AlphaFoldDB" id="A0A0G2I1T4"/>
<dbReference type="GO" id="GO:0006281">
    <property type="term" value="P:DNA repair"/>
    <property type="evidence" value="ECO:0007669"/>
    <property type="project" value="UniProtKB-UniRule"/>
</dbReference>
<gene>
    <name evidence="11" type="ORF">EMCG_09717</name>
</gene>
<dbReference type="OrthoDB" id="440324at2759"/>
<evidence type="ECO:0000256" key="2">
    <source>
        <dbReference type="ARBA" id="ARBA00010916"/>
    </source>
</evidence>
<dbReference type="PANTHER" id="PTHR13476">
    <property type="entry name" value="CHROMATIN MODIFICATION-RELATED PROTEIN MEAF6"/>
    <property type="match status" value="1"/>
</dbReference>
<keyword evidence="8 9" id="KW-0539">Nucleus</keyword>
<keyword evidence="5 9" id="KW-0805">Transcription regulation</keyword>
<comment type="subcellular location">
    <subcellularLocation>
        <location evidence="1 9">Nucleus</location>
    </subcellularLocation>
</comment>
<comment type="subunit">
    <text evidence="9">Component of the NuA4 histone acetyltransferase complex.</text>
</comment>
<proteinExistence type="inferred from homology"/>
<evidence type="ECO:0000256" key="3">
    <source>
        <dbReference type="ARBA" id="ARBA00018504"/>
    </source>
</evidence>
<dbReference type="VEuPathDB" id="FungiDB:EMCG_09717"/>
<sequence>MTENIPPATAAGGSGPNGVAAVSGPEQMQNRGIPYYEKLRRELRETIQKKRLMDKSMAALEESIYRFEQSYLEETGAGNIIKGFDNYIKGSSGVSGIGLGSSLGSMTGGSGTGGPATRRKTAVQDSDRVFSRSSASFMRDSPAPSSANTTPSHAPTPTSASIPSLNRDNSYSNRDKDNTNNNTNNNSNISAASSVKGSTNKKNKKSSAAANANANANANINANTNTNANANSDTNSSAVRGRERERDDDDDAESGSNKQPVKRLKITYGRD</sequence>
<evidence type="ECO:0000256" key="9">
    <source>
        <dbReference type="RuleBase" id="RU368022"/>
    </source>
</evidence>
<evidence type="ECO:0000256" key="5">
    <source>
        <dbReference type="ARBA" id="ARBA00023015"/>
    </source>
</evidence>
<evidence type="ECO:0000313" key="12">
    <source>
        <dbReference type="Proteomes" id="UP000034164"/>
    </source>
</evidence>
<dbReference type="GO" id="GO:0035267">
    <property type="term" value="C:NuA4 histone acetyltransferase complex"/>
    <property type="evidence" value="ECO:0007669"/>
    <property type="project" value="UniProtKB-UniRule"/>
</dbReference>
<evidence type="ECO:0000256" key="10">
    <source>
        <dbReference type="SAM" id="MobiDB-lite"/>
    </source>
</evidence>
<comment type="caution">
    <text evidence="11">The sequence shown here is derived from an EMBL/GenBank/DDBJ whole genome shotgun (WGS) entry which is preliminary data.</text>
</comment>
<dbReference type="GO" id="GO:0006325">
    <property type="term" value="P:chromatin organization"/>
    <property type="evidence" value="ECO:0007669"/>
    <property type="project" value="UniProtKB-KW"/>
</dbReference>
<dbReference type="GO" id="GO:0005634">
    <property type="term" value="C:nucleus"/>
    <property type="evidence" value="ECO:0007669"/>
    <property type="project" value="UniProtKB-SubCell"/>
</dbReference>
<reference evidence="12" key="1">
    <citation type="journal article" date="2015" name="PLoS Genet.">
        <title>The dynamic genome and transcriptome of the human fungal pathogen Blastomyces and close relative Emmonsia.</title>
        <authorList>
            <person name="Munoz J.F."/>
            <person name="Gauthier G.M."/>
            <person name="Desjardins C.A."/>
            <person name="Gallo J.E."/>
            <person name="Holder J."/>
            <person name="Sullivan T.D."/>
            <person name="Marty A.J."/>
            <person name="Carmen J.C."/>
            <person name="Chen Z."/>
            <person name="Ding L."/>
            <person name="Gujja S."/>
            <person name="Magrini V."/>
            <person name="Misas E."/>
            <person name="Mitreva M."/>
            <person name="Priest M."/>
            <person name="Saif S."/>
            <person name="Whiston E.A."/>
            <person name="Young S."/>
            <person name="Zeng Q."/>
            <person name="Goldman W.E."/>
            <person name="Mardis E.R."/>
            <person name="Taylor J.W."/>
            <person name="McEwen J.G."/>
            <person name="Clay O.K."/>
            <person name="Klein B.S."/>
            <person name="Cuomo C.A."/>
        </authorList>
    </citation>
    <scope>NUCLEOTIDE SEQUENCE [LARGE SCALE GENOMIC DNA]</scope>
    <source>
        <strain evidence="12">UAMH 3008</strain>
    </source>
</reference>
<evidence type="ECO:0000256" key="1">
    <source>
        <dbReference type="ARBA" id="ARBA00004123"/>
    </source>
</evidence>
<comment type="function">
    <text evidence="9">Component of the NuA4 histone acetyltransferase complex which is involved in transcriptional activation of selected genes principally by acetylation of nucleosomal histone H4 and H2A. The NuA4 complex is also involved in DNA repair.</text>
</comment>
<comment type="similarity">
    <text evidence="2 9">Belongs to the EAF6 family.</text>
</comment>
<feature type="region of interest" description="Disordered" evidence="10">
    <location>
        <begin position="106"/>
        <end position="271"/>
    </location>
</feature>
<keyword evidence="6" id="KW-0175">Coiled coil</keyword>
<evidence type="ECO:0000256" key="4">
    <source>
        <dbReference type="ARBA" id="ARBA00022853"/>
    </source>
</evidence>
<keyword evidence="9" id="KW-0234">DNA repair</keyword>
<evidence type="ECO:0000313" key="11">
    <source>
        <dbReference type="EMBL" id="KKZ64333.1"/>
    </source>
</evidence>
<dbReference type="Proteomes" id="UP000034164">
    <property type="component" value="Unassembled WGS sequence"/>
</dbReference>
<evidence type="ECO:0000256" key="8">
    <source>
        <dbReference type="ARBA" id="ARBA00023242"/>
    </source>
</evidence>
<dbReference type="EMBL" id="LCZI01000809">
    <property type="protein sequence ID" value="KKZ64333.1"/>
    <property type="molecule type" value="Genomic_DNA"/>
</dbReference>
<evidence type="ECO:0000256" key="7">
    <source>
        <dbReference type="ARBA" id="ARBA00023163"/>
    </source>
</evidence>
<evidence type="ECO:0000256" key="6">
    <source>
        <dbReference type="ARBA" id="ARBA00023054"/>
    </source>
</evidence>